<keyword evidence="2 5" id="KW-0689">Ribosomal protein</keyword>
<dbReference type="Pfam" id="PF01655">
    <property type="entry name" value="Ribosomal_L32e"/>
    <property type="match status" value="1"/>
</dbReference>
<dbReference type="HAMAP" id="MF_00810">
    <property type="entry name" value="Ribosomal_eL32"/>
    <property type="match status" value="1"/>
</dbReference>
<dbReference type="PANTHER" id="PTHR23413:SF1">
    <property type="entry name" value="RIBOSOMAL PROTEIN L32"/>
    <property type="match status" value="1"/>
</dbReference>
<proteinExistence type="inferred from homology"/>
<feature type="domain" description="Helix-hairpin-helix DNA-binding motif class 1" evidence="7">
    <location>
        <begin position="13"/>
        <end position="32"/>
    </location>
</feature>
<name>A0A1H8DEQ0_9EURY</name>
<feature type="compositionally biased region" description="Acidic residues" evidence="6">
    <location>
        <begin position="59"/>
        <end position="88"/>
    </location>
</feature>
<reference evidence="9" key="1">
    <citation type="submission" date="2016-10" db="EMBL/GenBank/DDBJ databases">
        <authorList>
            <person name="Varghese N."/>
            <person name="Submissions S."/>
        </authorList>
    </citation>
    <scope>NUCLEOTIDE SEQUENCE [LARGE SCALE GENOMIC DNA]</scope>
    <source>
        <strain evidence="9">IBRC-M 10043</strain>
    </source>
</reference>
<dbReference type="InterPro" id="IPR001515">
    <property type="entry name" value="Ribosomal_eL32"/>
</dbReference>
<dbReference type="GO" id="GO:0003677">
    <property type="term" value="F:DNA binding"/>
    <property type="evidence" value="ECO:0007669"/>
    <property type="project" value="InterPro"/>
</dbReference>
<dbReference type="PANTHER" id="PTHR23413">
    <property type="entry name" value="60S RIBOSOMAL PROTEIN L32 AND DNA-DIRECTED RNA POLYMERASE II, SUBUNIT N"/>
    <property type="match status" value="1"/>
</dbReference>
<feature type="region of interest" description="Disordered" evidence="6">
    <location>
        <begin position="58"/>
        <end position="93"/>
    </location>
</feature>
<evidence type="ECO:0000313" key="8">
    <source>
        <dbReference type="EMBL" id="SEN05770.1"/>
    </source>
</evidence>
<feature type="domain" description="Helix-hairpin-helix DNA-binding motif class 1" evidence="7">
    <location>
        <begin position="118"/>
        <end position="137"/>
    </location>
</feature>
<evidence type="ECO:0000313" key="9">
    <source>
        <dbReference type="Proteomes" id="UP000198775"/>
    </source>
</evidence>
<dbReference type="InterPro" id="IPR018263">
    <property type="entry name" value="Ribosomal_eL32_CS"/>
</dbReference>
<dbReference type="SUPFAM" id="SSF52042">
    <property type="entry name" value="Ribosomal protein L32e"/>
    <property type="match status" value="1"/>
</dbReference>
<dbReference type="Gene3D" id="1.10.150.20">
    <property type="entry name" value="5' to 3' exonuclease, C-terminal subdomain"/>
    <property type="match status" value="2"/>
</dbReference>
<dbReference type="InterPro" id="IPR036351">
    <property type="entry name" value="Ribosomal_eL32_sf"/>
</dbReference>
<dbReference type="Proteomes" id="UP000198775">
    <property type="component" value="Unassembled WGS sequence"/>
</dbReference>
<evidence type="ECO:0000256" key="1">
    <source>
        <dbReference type="ARBA" id="ARBA00008431"/>
    </source>
</evidence>
<feature type="compositionally biased region" description="Basic residues" evidence="6">
    <location>
        <begin position="204"/>
        <end position="229"/>
    </location>
</feature>
<dbReference type="GO" id="GO:0006412">
    <property type="term" value="P:translation"/>
    <property type="evidence" value="ECO:0007669"/>
    <property type="project" value="UniProtKB-UniRule"/>
</dbReference>
<feature type="compositionally biased region" description="Basic and acidic residues" evidence="6">
    <location>
        <begin position="173"/>
        <end position="196"/>
    </location>
</feature>
<feature type="domain" description="Helix-hairpin-helix DNA-binding motif class 1" evidence="7">
    <location>
        <begin position="85"/>
        <end position="104"/>
    </location>
</feature>
<dbReference type="NCBIfam" id="NF006332">
    <property type="entry name" value="PRK08562.1"/>
    <property type="match status" value="1"/>
</dbReference>
<feature type="region of interest" description="Disordered" evidence="6">
    <location>
        <begin position="137"/>
        <end position="253"/>
    </location>
</feature>
<evidence type="ECO:0000259" key="7">
    <source>
        <dbReference type="SMART" id="SM00278"/>
    </source>
</evidence>
<dbReference type="InterPro" id="IPR003583">
    <property type="entry name" value="Hlx-hairpin-Hlx_DNA-bd_motif"/>
</dbReference>
<dbReference type="Pfam" id="PF14520">
    <property type="entry name" value="HHH_5"/>
    <property type="match status" value="2"/>
</dbReference>
<dbReference type="GO" id="GO:0000166">
    <property type="term" value="F:nucleotide binding"/>
    <property type="evidence" value="ECO:0007669"/>
    <property type="project" value="InterPro"/>
</dbReference>
<dbReference type="SMART" id="SM00278">
    <property type="entry name" value="HhH1"/>
    <property type="match status" value="4"/>
</dbReference>
<dbReference type="AlphaFoldDB" id="A0A1H8DEQ0"/>
<evidence type="ECO:0000256" key="4">
    <source>
        <dbReference type="ARBA" id="ARBA00035229"/>
    </source>
</evidence>
<dbReference type="InterPro" id="IPR023654">
    <property type="entry name" value="Ribosomal_eL32_arc"/>
</dbReference>
<dbReference type="PROSITE" id="PS00580">
    <property type="entry name" value="RIBOSOMAL_L32E"/>
    <property type="match status" value="1"/>
</dbReference>
<sequence>MTELEDIAGVDEEKAATLRGAGYETAEDLAEASQDDLSDIEGVGNALAARIKAEVGGVEVDEEADAEVEDDGSAADEADEQESYDDLTDISGVGDSKAAALEGAGYRTVDDVRGATQDDLAEVDGIGNALAARIKADVGGLEVSEETEAEVEDESPEPEETEAVETELQARGLTEKTPDLSENEERLLNQRSHEGKPQFNRQDYHKKKRVPTSWRRPRGQLSKQRRGIKGKGDTVQAGFRTPKAVRGKHPSGFEEVRVHNVDDLEGVDGDREAVRIASKVGGRKRERIEEEAEDRGVRVLNPTYVEVEVEE</sequence>
<dbReference type="OrthoDB" id="372100at2157"/>
<dbReference type="NCBIfam" id="NF009401">
    <property type="entry name" value="PRK12766.1"/>
    <property type="match status" value="1"/>
</dbReference>
<organism evidence="8 9">
    <name type="scientific">Halorientalis persicus</name>
    <dbReference type="NCBI Taxonomy" id="1367881"/>
    <lineage>
        <taxon>Archaea</taxon>
        <taxon>Methanobacteriati</taxon>
        <taxon>Methanobacteriota</taxon>
        <taxon>Stenosarchaea group</taxon>
        <taxon>Halobacteria</taxon>
        <taxon>Halobacteriales</taxon>
        <taxon>Haloarculaceae</taxon>
        <taxon>Halorientalis</taxon>
    </lineage>
</organism>
<protein>
    <recommendedName>
        <fullName evidence="4 5">Large ribosomal subunit protein eL32</fullName>
    </recommendedName>
</protein>
<keyword evidence="9" id="KW-1185">Reference proteome</keyword>
<dbReference type="SUPFAM" id="SSF47794">
    <property type="entry name" value="Rad51 N-terminal domain-like"/>
    <property type="match status" value="2"/>
</dbReference>
<keyword evidence="3 5" id="KW-0687">Ribonucleoprotein</keyword>
<dbReference type="RefSeq" id="WP_092656825.1">
    <property type="nucleotide sequence ID" value="NZ_FOCX01000001.1"/>
</dbReference>
<accession>A0A1H8DEQ0</accession>
<dbReference type="CDD" id="cd00513">
    <property type="entry name" value="Ribosomal_L32_L32e"/>
    <property type="match status" value="1"/>
</dbReference>
<dbReference type="GO" id="GO:0006281">
    <property type="term" value="P:DNA repair"/>
    <property type="evidence" value="ECO:0007669"/>
    <property type="project" value="InterPro"/>
</dbReference>
<dbReference type="SMART" id="SM01393">
    <property type="entry name" value="Ribosomal_L32e"/>
    <property type="match status" value="1"/>
</dbReference>
<feature type="compositionally biased region" description="Acidic residues" evidence="6">
    <location>
        <begin position="143"/>
        <end position="165"/>
    </location>
</feature>
<gene>
    <name evidence="5" type="primary">rpl32e</name>
    <name evidence="8" type="ORF">SAMN05216388_1001266</name>
</gene>
<evidence type="ECO:0000256" key="6">
    <source>
        <dbReference type="SAM" id="MobiDB-lite"/>
    </source>
</evidence>
<dbReference type="InterPro" id="IPR010995">
    <property type="entry name" value="DNA_repair_Rad51/TF_NusA_a-hlx"/>
</dbReference>
<dbReference type="EMBL" id="FOCX01000001">
    <property type="protein sequence ID" value="SEN05770.1"/>
    <property type="molecule type" value="Genomic_DNA"/>
</dbReference>
<evidence type="ECO:0000256" key="2">
    <source>
        <dbReference type="ARBA" id="ARBA00022980"/>
    </source>
</evidence>
<comment type="similarity">
    <text evidence="1 5">Belongs to the eukaryotic ribosomal protein eL32 family.</text>
</comment>
<feature type="domain" description="Helix-hairpin-helix DNA-binding motif class 1" evidence="7">
    <location>
        <begin position="35"/>
        <end position="54"/>
    </location>
</feature>
<dbReference type="GO" id="GO:0003735">
    <property type="term" value="F:structural constituent of ribosome"/>
    <property type="evidence" value="ECO:0007669"/>
    <property type="project" value="InterPro"/>
</dbReference>
<evidence type="ECO:0000256" key="3">
    <source>
        <dbReference type="ARBA" id="ARBA00023274"/>
    </source>
</evidence>
<evidence type="ECO:0000256" key="5">
    <source>
        <dbReference type="HAMAP-Rule" id="MF_00810"/>
    </source>
</evidence>
<dbReference type="GO" id="GO:0022625">
    <property type="term" value="C:cytosolic large ribosomal subunit"/>
    <property type="evidence" value="ECO:0007669"/>
    <property type="project" value="TreeGrafter"/>
</dbReference>